<dbReference type="InterPro" id="IPR011049">
    <property type="entry name" value="Serralysin-like_metalloprot_C"/>
</dbReference>
<feature type="chain" id="PRO_5030716847" description="Calcium-binding protein" evidence="1">
    <location>
        <begin position="24"/>
        <end position="339"/>
    </location>
</feature>
<name>A0A7S0BFX7_9RHOD</name>
<accession>A0A7S0BFX7</accession>
<organism evidence="2">
    <name type="scientific">Rhodosorus marinus</name>
    <dbReference type="NCBI Taxonomy" id="101924"/>
    <lineage>
        <taxon>Eukaryota</taxon>
        <taxon>Rhodophyta</taxon>
        <taxon>Stylonematophyceae</taxon>
        <taxon>Stylonematales</taxon>
        <taxon>Stylonemataceae</taxon>
        <taxon>Rhodosorus</taxon>
    </lineage>
</organism>
<feature type="signal peptide" evidence="1">
    <location>
        <begin position="1"/>
        <end position="23"/>
    </location>
</feature>
<evidence type="ECO:0000313" key="2">
    <source>
        <dbReference type="EMBL" id="CAD8391953.1"/>
    </source>
</evidence>
<protein>
    <recommendedName>
        <fullName evidence="3">Calcium-binding protein</fullName>
    </recommendedName>
</protein>
<sequence>MDWQRMRLAFLVVVVGSLCLVHGDTFVGTCASFVLPPPEELNGFGSANVAEKRVLWGESYCKELTLKDLGGKTPKLCVRNENPKDKAPTGCLRLSLRHIDPALIKELRVAIHPDCGGIPTENKDKFQRRRNRAKLAVGKEMNAIRICFDDIPATSTCCGTEQCLVFEAVVEVEGVDTEVVIKDDTCISEEGCSYSIGCPNLISERNCDCDENIFLGTDSNDLFIIPEGEAEISQIIPFKGDDVVIGSENADGVSNSFDGGGTTTAFLKGGDDIVTLGNGVLEKLYLGRGDDLVYDFFEGADGLPDLIYGGGGWNLFRGELDDEDILKNIFLYDDTNPDP</sequence>
<keyword evidence="1" id="KW-0732">Signal</keyword>
<gene>
    <name evidence="2" type="ORF">RMAR0315_LOCUS1928</name>
</gene>
<dbReference type="AlphaFoldDB" id="A0A7S0BFX7"/>
<dbReference type="EMBL" id="HBEK01003527">
    <property type="protein sequence ID" value="CAD8391953.1"/>
    <property type="molecule type" value="Transcribed_RNA"/>
</dbReference>
<evidence type="ECO:0000256" key="1">
    <source>
        <dbReference type="SAM" id="SignalP"/>
    </source>
</evidence>
<reference evidence="2" key="1">
    <citation type="submission" date="2021-01" db="EMBL/GenBank/DDBJ databases">
        <authorList>
            <person name="Corre E."/>
            <person name="Pelletier E."/>
            <person name="Niang G."/>
            <person name="Scheremetjew M."/>
            <person name="Finn R."/>
            <person name="Kale V."/>
            <person name="Holt S."/>
            <person name="Cochrane G."/>
            <person name="Meng A."/>
            <person name="Brown T."/>
            <person name="Cohen L."/>
        </authorList>
    </citation>
    <scope>NUCLEOTIDE SEQUENCE</scope>
    <source>
        <strain evidence="2">UTEX LB 2760</strain>
    </source>
</reference>
<proteinExistence type="predicted"/>
<dbReference type="SUPFAM" id="SSF51120">
    <property type="entry name" value="beta-Roll"/>
    <property type="match status" value="1"/>
</dbReference>
<evidence type="ECO:0008006" key="3">
    <source>
        <dbReference type="Google" id="ProtNLM"/>
    </source>
</evidence>